<gene>
    <name evidence="1" type="ORF">AFUS01_LOCUS1677</name>
</gene>
<organism evidence="1 2">
    <name type="scientific">Allacma fusca</name>
    <dbReference type="NCBI Taxonomy" id="39272"/>
    <lineage>
        <taxon>Eukaryota</taxon>
        <taxon>Metazoa</taxon>
        <taxon>Ecdysozoa</taxon>
        <taxon>Arthropoda</taxon>
        <taxon>Hexapoda</taxon>
        <taxon>Collembola</taxon>
        <taxon>Symphypleona</taxon>
        <taxon>Sminthuridae</taxon>
        <taxon>Allacma</taxon>
    </lineage>
</organism>
<comment type="caution">
    <text evidence="1">The sequence shown here is derived from an EMBL/GenBank/DDBJ whole genome shotgun (WGS) entry which is preliminary data.</text>
</comment>
<evidence type="ECO:0000313" key="1">
    <source>
        <dbReference type="EMBL" id="CAG7666513.1"/>
    </source>
</evidence>
<evidence type="ECO:0008006" key="3">
    <source>
        <dbReference type="Google" id="ProtNLM"/>
    </source>
</evidence>
<dbReference type="EMBL" id="CAJVCH010009285">
    <property type="protein sequence ID" value="CAG7666513.1"/>
    <property type="molecule type" value="Genomic_DNA"/>
</dbReference>
<evidence type="ECO:0000313" key="2">
    <source>
        <dbReference type="Proteomes" id="UP000708208"/>
    </source>
</evidence>
<protein>
    <recommendedName>
        <fullName evidence="3">Reverse transcriptase domain-containing protein</fullName>
    </recommendedName>
</protein>
<name>A0A8J2NH18_9HEXA</name>
<sequence>MDESPADSELDEKIERAVQEMMDVSQDDQPSGKYIETWAPRKVGRKGGSGQKVVSREKLRQLLRQRNEFKKIQKLYSNSRRKTAGLILDGVDLSARCESVRNFANDWAKTYQKDLVQLDLSQMIKLRATDVAFVWTPVSEEDVEDFLKLLQADKAPGPDGMKNAFLADVGPRILSKNFCVIIRLKKLPDCLMTSNTIFIPKMKAITKEDTGAGQSSTVRRLLGNDYGFPVGGGHNVTFADDINSVSSTRSGLLRNLDKLYGLATCFGLEFNPKKCQSLSVRASGKGNFIWVETGSPFFVGNVAVPEIDTFETFRYLGGFLDHEGLKETSVALMDWTSRLGMSSLKPQQKLYILKTYLIPRLVWKLTFIKAQDENLRGFDKTIRAAARTMLNLPATGVLNTSFYAPVKEGGLGLMRLRYSIPTIIARRFGKLRKSKVPEIQWVANLSFNINRVANAETLIQSRVT</sequence>
<dbReference type="OrthoDB" id="7695265at2759"/>
<dbReference type="AlphaFoldDB" id="A0A8J2NH18"/>
<dbReference type="Proteomes" id="UP000708208">
    <property type="component" value="Unassembled WGS sequence"/>
</dbReference>
<reference evidence="1" key="1">
    <citation type="submission" date="2021-06" db="EMBL/GenBank/DDBJ databases">
        <authorList>
            <person name="Hodson N. C."/>
            <person name="Mongue J. A."/>
            <person name="Jaron S. K."/>
        </authorList>
    </citation>
    <scope>NUCLEOTIDE SEQUENCE</scope>
</reference>
<accession>A0A8J2NH18</accession>
<proteinExistence type="predicted"/>
<keyword evidence="2" id="KW-1185">Reference proteome</keyword>